<dbReference type="Proteomes" id="UP000295063">
    <property type="component" value="Unassembled WGS sequence"/>
</dbReference>
<gene>
    <name evidence="1" type="ORF">EV210_101195</name>
</gene>
<dbReference type="AlphaFoldDB" id="A0A4R1QAP3"/>
<reference evidence="1 2" key="1">
    <citation type="submission" date="2019-03" db="EMBL/GenBank/DDBJ databases">
        <title>Genomic Encyclopedia of Type Strains, Phase IV (KMG-IV): sequencing the most valuable type-strain genomes for metagenomic binning, comparative biology and taxonomic classification.</title>
        <authorList>
            <person name="Goeker M."/>
        </authorList>
    </citation>
    <scope>NUCLEOTIDE SEQUENCE [LARGE SCALE GENOMIC DNA]</scope>
    <source>
        <strain evidence="1 2">DSM 15969</strain>
    </source>
</reference>
<dbReference type="OrthoDB" id="2900194at2"/>
<comment type="caution">
    <text evidence="1">The sequence shown here is derived from an EMBL/GenBank/DDBJ whole genome shotgun (WGS) entry which is preliminary data.</text>
</comment>
<protein>
    <submittedName>
        <fullName evidence="1">Uncharacterized protein</fullName>
    </submittedName>
</protein>
<dbReference type="EMBL" id="SLUI01000001">
    <property type="protein sequence ID" value="TCL39995.1"/>
    <property type="molecule type" value="Genomic_DNA"/>
</dbReference>
<evidence type="ECO:0000313" key="2">
    <source>
        <dbReference type="Proteomes" id="UP000295063"/>
    </source>
</evidence>
<keyword evidence="2" id="KW-1185">Reference proteome</keyword>
<organism evidence="1 2">
    <name type="scientific">Anaerospora hongkongensis</name>
    <dbReference type="NCBI Taxonomy" id="244830"/>
    <lineage>
        <taxon>Bacteria</taxon>
        <taxon>Bacillati</taxon>
        <taxon>Bacillota</taxon>
        <taxon>Negativicutes</taxon>
        <taxon>Selenomonadales</taxon>
        <taxon>Sporomusaceae</taxon>
        <taxon>Anaerospora</taxon>
    </lineage>
</organism>
<proteinExistence type="predicted"/>
<name>A0A4R1QAP3_9FIRM</name>
<dbReference type="RefSeq" id="WP_132074170.1">
    <property type="nucleotide sequence ID" value="NZ_SLUI01000001.1"/>
</dbReference>
<evidence type="ECO:0000313" key="1">
    <source>
        <dbReference type="EMBL" id="TCL39995.1"/>
    </source>
</evidence>
<accession>A0A4R1QAP3</accession>
<sequence length="284" mass="34450">MKGFFYNCCRERMSFSFVNDTDEKHDWASRNKYSHYVILHRLLNYMKDRGFDIRYDKDVAKCIRKDYWVGSKGELRFAVDRYPRGFKFQFYQEIVTENKNGGRYDFDKYEKCPYLIRLSWINETNKIAMFLESLGANSRSDEKYKFAEDKVKKHLVDNCHRPQKDMNFDLKDLHGTTCEGSYNNTDRDGKTICNGQVKYFRYRGRLMRGIVYHNINNMWWVIINKFKYTNEADFELFDPTEEDFKIRRKVKDRKPKAYLQKIENLSKLSDKDLLREMNKRRLHA</sequence>